<dbReference type="Proteomes" id="UP000076871">
    <property type="component" value="Unassembled WGS sequence"/>
</dbReference>
<gene>
    <name evidence="2" type="ORF">LAESUDRAFT_301744</name>
</gene>
<protein>
    <submittedName>
        <fullName evidence="2">Uncharacterized protein</fullName>
    </submittedName>
</protein>
<proteinExistence type="predicted"/>
<organism evidence="2 3">
    <name type="scientific">Laetiporus sulphureus 93-53</name>
    <dbReference type="NCBI Taxonomy" id="1314785"/>
    <lineage>
        <taxon>Eukaryota</taxon>
        <taxon>Fungi</taxon>
        <taxon>Dikarya</taxon>
        <taxon>Basidiomycota</taxon>
        <taxon>Agaricomycotina</taxon>
        <taxon>Agaricomycetes</taxon>
        <taxon>Polyporales</taxon>
        <taxon>Laetiporus</taxon>
    </lineage>
</organism>
<dbReference type="Gene3D" id="3.80.10.10">
    <property type="entry name" value="Ribonuclease Inhibitor"/>
    <property type="match status" value="1"/>
</dbReference>
<dbReference type="InParanoid" id="A0A165D7E8"/>
<keyword evidence="3" id="KW-1185">Reference proteome</keyword>
<dbReference type="OrthoDB" id="2767912at2759"/>
<accession>A0A165D7E8</accession>
<feature type="compositionally biased region" description="Polar residues" evidence="1">
    <location>
        <begin position="1"/>
        <end position="12"/>
    </location>
</feature>
<name>A0A165D7E8_9APHY</name>
<dbReference type="SUPFAM" id="SSF52047">
    <property type="entry name" value="RNI-like"/>
    <property type="match status" value="1"/>
</dbReference>
<feature type="region of interest" description="Disordered" evidence="1">
    <location>
        <begin position="1"/>
        <end position="36"/>
    </location>
</feature>
<reference evidence="2 3" key="1">
    <citation type="journal article" date="2016" name="Mol. Biol. Evol.">
        <title>Comparative Genomics of Early-Diverging Mushroom-Forming Fungi Provides Insights into the Origins of Lignocellulose Decay Capabilities.</title>
        <authorList>
            <person name="Nagy L.G."/>
            <person name="Riley R."/>
            <person name="Tritt A."/>
            <person name="Adam C."/>
            <person name="Daum C."/>
            <person name="Floudas D."/>
            <person name="Sun H."/>
            <person name="Yadav J.S."/>
            <person name="Pangilinan J."/>
            <person name="Larsson K.H."/>
            <person name="Matsuura K."/>
            <person name="Barry K."/>
            <person name="Labutti K."/>
            <person name="Kuo R."/>
            <person name="Ohm R.A."/>
            <person name="Bhattacharya S.S."/>
            <person name="Shirouzu T."/>
            <person name="Yoshinaga Y."/>
            <person name="Martin F.M."/>
            <person name="Grigoriev I.V."/>
            <person name="Hibbett D.S."/>
        </authorList>
    </citation>
    <scope>NUCLEOTIDE SEQUENCE [LARGE SCALE GENOMIC DNA]</scope>
    <source>
        <strain evidence="2 3">93-53</strain>
    </source>
</reference>
<dbReference type="GeneID" id="63818923"/>
<evidence type="ECO:0000313" key="2">
    <source>
        <dbReference type="EMBL" id="KZT04275.1"/>
    </source>
</evidence>
<dbReference type="EMBL" id="KV427637">
    <property type="protein sequence ID" value="KZT04275.1"/>
    <property type="molecule type" value="Genomic_DNA"/>
</dbReference>
<dbReference type="InterPro" id="IPR032675">
    <property type="entry name" value="LRR_dom_sf"/>
</dbReference>
<dbReference type="RefSeq" id="XP_040762015.1">
    <property type="nucleotide sequence ID" value="XM_040901892.1"/>
</dbReference>
<evidence type="ECO:0000256" key="1">
    <source>
        <dbReference type="SAM" id="MobiDB-lite"/>
    </source>
</evidence>
<dbReference type="AlphaFoldDB" id="A0A165D7E8"/>
<evidence type="ECO:0000313" key="3">
    <source>
        <dbReference type="Proteomes" id="UP000076871"/>
    </source>
</evidence>
<sequence length="533" mass="60558">MGSAASKSTPGTHTRDLASPSRFRHEDDSDSKGRNVKKHDELRATVVFDLTTGSVPHKFTLPTLIFEDDPLIRRVPAEILQRVFRFYVHDDTTQQPHLRRVVCVAAVSRTWRCIVHSCAELWTTIVVLTDEKPPIFLVSDALKRSGDKLLDIRINLRHMGMRSSLTSAQMASYCRQLISLLSEHQMRWRTFLISCELLTIPGSRTIVLKGPLKNLLHFECTFDFSPLGSQGNGAVIPQLIDFTDVSAPNLRTLTIRVPAQACPTITNFEQRFPRVKDLDINLSSLHAGQRNDGAFRKTMQGLPHVRHLALRKCEPHDFVPSSVIVLSGMERLSLQSVTSNTMGKWLDNITAPQLVSLTLCVTNGFGNTTLQNAATFRERLPSLRTLEIIIHPSYANIFYQYGVLSVSLSTVTFSIHGVTQHRAAARINELLKMMALIRDDRRCFSRVVRLYVHVSHSKELKSLLHQLVLERTLRREFPVPCAKLEEIHVCTHAELPRQDREWFQEKLKHFTWSRNAQNVLDLEPNSCRLVNCA</sequence>
<dbReference type="STRING" id="1314785.A0A165D7E8"/>
<feature type="compositionally biased region" description="Basic and acidic residues" evidence="1">
    <location>
        <begin position="23"/>
        <end position="36"/>
    </location>
</feature>